<sequence>MENETFKGENGKQIFSSVSTFIIQNQFEFPRQQSNKTAETKSEVSKYKASQRLINPNEVSAYNPKPKNMSNLAEVEIAQGHLQYYEKLYRELNTNNVSDIPAGQAAEFLRGSGIPIPTLSVIWEVADYRKIGSLDKRGVFIALKLVAAVQQGHPPTEAVLRMPLDAPRFPNIPPSARASPSVTPGLNEWEITPVEQTKYEAIFNSLGPINGKLSGEKVRPVLLNSNLPQAQLAKIWEMSDIDKDGQLDFHEMCVAMHLVYKCIETHTLPDRLPYSLARKGSLVGGSRRTSAVQSPTSSRILPPPLSSNSRASSIASLTKADTRSIHSIQSDSRPPGIKSIFDATNSDFPVDKQLWEEDFNRLDLDHDGYVTGMDTRITLMGSGIPQQILAHIWGLVDIVKTGRLNAEQFALVMELIKEAKLGIKLPEILPAHLVPPSLRMSLPHMPLSPSEKANPKVKSLNDEIQKIIDDRRKADIDLAQMEADITIKSSTVKNLEIELNTLAATVKQLQNQKGEATKRLGEMDNKIEAFKATLEEGRKRLAVEEDRLAKAKADVAEAKENANAEEQIMFSLREELRNLDNTVYQKKLELNKINQSITRAATEISDMEKKIQKNNIESVKIKEKKEELKKALEELERATSPTNDDPLLLKRFDELNPASGNVIGSTTSTHSNLDTAFVSDPFKSADPFGEDNFDPFGAKRNSNVGTTGGNNFGSFGKDPFAQADPFGSSSATATPSNNFADFANFGH</sequence>
<name>A0AC35FEU9_9BILA</name>
<accession>A0AC35FEU9</accession>
<organism evidence="1 2">
    <name type="scientific">Panagrolaimus sp. PS1159</name>
    <dbReference type="NCBI Taxonomy" id="55785"/>
    <lineage>
        <taxon>Eukaryota</taxon>
        <taxon>Metazoa</taxon>
        <taxon>Ecdysozoa</taxon>
        <taxon>Nematoda</taxon>
        <taxon>Chromadorea</taxon>
        <taxon>Rhabditida</taxon>
        <taxon>Tylenchina</taxon>
        <taxon>Panagrolaimomorpha</taxon>
        <taxon>Panagrolaimoidea</taxon>
        <taxon>Panagrolaimidae</taxon>
        <taxon>Panagrolaimus</taxon>
    </lineage>
</organism>
<evidence type="ECO:0000313" key="1">
    <source>
        <dbReference type="Proteomes" id="UP000887580"/>
    </source>
</evidence>
<evidence type="ECO:0000313" key="2">
    <source>
        <dbReference type="WBParaSite" id="PS1159_v2.g16936.t1"/>
    </source>
</evidence>
<dbReference type="Proteomes" id="UP000887580">
    <property type="component" value="Unplaced"/>
</dbReference>
<reference evidence="2" key="1">
    <citation type="submission" date="2022-11" db="UniProtKB">
        <authorList>
            <consortium name="WormBaseParasite"/>
        </authorList>
    </citation>
    <scope>IDENTIFICATION</scope>
</reference>
<protein>
    <submittedName>
        <fullName evidence="2">Epidermal growth factor receptor substrate 15-like 1</fullName>
    </submittedName>
</protein>
<proteinExistence type="predicted"/>
<dbReference type="WBParaSite" id="PS1159_v2.g16936.t1">
    <property type="protein sequence ID" value="PS1159_v2.g16936.t1"/>
    <property type="gene ID" value="PS1159_v2.g16936"/>
</dbReference>